<feature type="non-terminal residue" evidence="1">
    <location>
        <position position="1"/>
    </location>
</feature>
<proteinExistence type="predicted"/>
<evidence type="ECO:0000313" key="2">
    <source>
        <dbReference type="Proteomes" id="UP001177670"/>
    </source>
</evidence>
<dbReference type="AlphaFoldDB" id="A0AA40FI28"/>
<accession>A0AA40FI28</accession>
<organism evidence="1 2">
    <name type="scientific">Melipona bicolor</name>
    <dbReference type="NCBI Taxonomy" id="60889"/>
    <lineage>
        <taxon>Eukaryota</taxon>
        <taxon>Metazoa</taxon>
        <taxon>Ecdysozoa</taxon>
        <taxon>Arthropoda</taxon>
        <taxon>Hexapoda</taxon>
        <taxon>Insecta</taxon>
        <taxon>Pterygota</taxon>
        <taxon>Neoptera</taxon>
        <taxon>Endopterygota</taxon>
        <taxon>Hymenoptera</taxon>
        <taxon>Apocrita</taxon>
        <taxon>Aculeata</taxon>
        <taxon>Apoidea</taxon>
        <taxon>Anthophila</taxon>
        <taxon>Apidae</taxon>
        <taxon>Melipona</taxon>
    </lineage>
</organism>
<protein>
    <submittedName>
        <fullName evidence="1">Uncharacterized protein</fullName>
    </submittedName>
</protein>
<dbReference type="EMBL" id="JAHYIQ010000037">
    <property type="protein sequence ID" value="KAK1119277.1"/>
    <property type="molecule type" value="Genomic_DNA"/>
</dbReference>
<evidence type="ECO:0000313" key="1">
    <source>
        <dbReference type="EMBL" id="KAK1119277.1"/>
    </source>
</evidence>
<gene>
    <name evidence="1" type="ORF">K0M31_013466</name>
</gene>
<comment type="caution">
    <text evidence="1">The sequence shown here is derived from an EMBL/GenBank/DDBJ whole genome shotgun (WGS) entry which is preliminary data.</text>
</comment>
<sequence length="66" mass="7714">LEQTRLTTKRRDLKSENFCRAEVADWRSASPCPHFPDRWRYPLHCIDAPHSLMHDAVEGIALAIRK</sequence>
<dbReference type="Proteomes" id="UP001177670">
    <property type="component" value="Unassembled WGS sequence"/>
</dbReference>
<keyword evidence="2" id="KW-1185">Reference proteome</keyword>
<name>A0AA40FI28_9HYME</name>
<feature type="non-terminal residue" evidence="1">
    <location>
        <position position="66"/>
    </location>
</feature>
<reference evidence="1" key="1">
    <citation type="submission" date="2021-10" db="EMBL/GenBank/DDBJ databases">
        <title>Melipona bicolor Genome sequencing and assembly.</title>
        <authorList>
            <person name="Araujo N.S."/>
            <person name="Arias M.C."/>
        </authorList>
    </citation>
    <scope>NUCLEOTIDE SEQUENCE</scope>
    <source>
        <strain evidence="1">USP_2M_L1-L4_2017</strain>
        <tissue evidence="1">Whole body</tissue>
    </source>
</reference>